<dbReference type="PROSITE" id="PS00062">
    <property type="entry name" value="ALDOKETO_REDUCTASE_2"/>
    <property type="match status" value="1"/>
</dbReference>
<dbReference type="Proteomes" id="UP000309038">
    <property type="component" value="Unassembled WGS sequence"/>
</dbReference>
<evidence type="ECO:0000256" key="6">
    <source>
        <dbReference type="PIRSR" id="PIRSR000097-3"/>
    </source>
</evidence>
<dbReference type="PRINTS" id="PR00069">
    <property type="entry name" value="ALDKETRDTASE"/>
</dbReference>
<feature type="domain" description="NADP-dependent oxidoreductase" evidence="7">
    <location>
        <begin position="22"/>
        <end position="267"/>
    </location>
</feature>
<comment type="caution">
    <text evidence="8">The sequence shown here is derived from an EMBL/GenBank/DDBJ whole genome shotgun (WGS) entry which is preliminary data.</text>
</comment>
<dbReference type="Gene3D" id="3.20.20.100">
    <property type="entry name" value="NADP-dependent oxidoreductase domain"/>
    <property type="match status" value="1"/>
</dbReference>
<feature type="active site" description="Proton donor" evidence="4">
    <location>
        <position position="51"/>
    </location>
</feature>
<dbReference type="PROSITE" id="PS00798">
    <property type="entry name" value="ALDOKETO_REDUCTASE_1"/>
    <property type="match status" value="1"/>
</dbReference>
<dbReference type="InterPro" id="IPR036812">
    <property type="entry name" value="NAD(P)_OxRdtase_dom_sf"/>
</dbReference>
<organism evidence="8 9">
    <name type="scientific">Hermanssonia centrifuga</name>
    <dbReference type="NCBI Taxonomy" id="98765"/>
    <lineage>
        <taxon>Eukaryota</taxon>
        <taxon>Fungi</taxon>
        <taxon>Dikarya</taxon>
        <taxon>Basidiomycota</taxon>
        <taxon>Agaricomycotina</taxon>
        <taxon>Agaricomycetes</taxon>
        <taxon>Polyporales</taxon>
        <taxon>Meruliaceae</taxon>
        <taxon>Hermanssonia</taxon>
    </lineage>
</organism>
<keyword evidence="2" id="KW-0521">NADP</keyword>
<protein>
    <recommendedName>
        <fullName evidence="7">NADP-dependent oxidoreductase domain-containing protein</fullName>
    </recommendedName>
</protein>
<dbReference type="PIRSF" id="PIRSF000097">
    <property type="entry name" value="AKR"/>
    <property type="match status" value="1"/>
</dbReference>
<sequence>MPSLTIPLLDGTSVPWLAFGSGTALWQQDAAEQVSNAITAGFRHIDTAQMYANESSVGEGIVKSGVPRSELYITTKLDKLPAGQTVKDALKDSLQKLRTDYVDLFLIHMPLDHPDLKGTWKQMEELKAEGLSKTIGVSNFQPKHLDIILDGASVVPAIEYNPYLYKATQPLLEYMKKHNIAAMSYGGLGPVTALPNGPAEHIFEKVATRLSKETGVQVTKAQVLQIWLRKKGVICVTTSRKKERLQEYVRVSQVPDITDEEEREIDQEGSKAHHRVWATWIDEGL</sequence>
<gene>
    <name evidence="8" type="ORF">EW026_g3599</name>
</gene>
<evidence type="ECO:0000256" key="4">
    <source>
        <dbReference type="PIRSR" id="PIRSR000097-1"/>
    </source>
</evidence>
<evidence type="ECO:0000259" key="7">
    <source>
        <dbReference type="Pfam" id="PF00248"/>
    </source>
</evidence>
<evidence type="ECO:0000313" key="9">
    <source>
        <dbReference type="Proteomes" id="UP000309038"/>
    </source>
</evidence>
<feature type="site" description="Lowers pKa of active site Tyr" evidence="6">
    <location>
        <position position="76"/>
    </location>
</feature>
<keyword evidence="9" id="KW-1185">Reference proteome</keyword>
<reference evidence="8 9" key="1">
    <citation type="submission" date="2019-02" db="EMBL/GenBank/DDBJ databases">
        <title>Genome sequencing of the rare red list fungi Phlebia centrifuga.</title>
        <authorList>
            <person name="Buettner E."/>
            <person name="Kellner H."/>
        </authorList>
    </citation>
    <scope>NUCLEOTIDE SEQUENCE [LARGE SCALE GENOMIC DNA]</scope>
    <source>
        <strain evidence="8 9">DSM 108282</strain>
    </source>
</reference>
<proteinExistence type="inferred from homology"/>
<dbReference type="InterPro" id="IPR018170">
    <property type="entry name" value="Aldo/ket_reductase_CS"/>
</dbReference>
<accession>A0A4S4KLP1</accession>
<evidence type="ECO:0000256" key="1">
    <source>
        <dbReference type="ARBA" id="ARBA00007905"/>
    </source>
</evidence>
<dbReference type="InterPro" id="IPR023210">
    <property type="entry name" value="NADP_OxRdtase_dom"/>
</dbReference>
<dbReference type="InterPro" id="IPR020471">
    <property type="entry name" value="AKR"/>
</dbReference>
<dbReference type="SUPFAM" id="SSF51430">
    <property type="entry name" value="NAD(P)-linked oxidoreductase"/>
    <property type="match status" value="1"/>
</dbReference>
<dbReference type="GO" id="GO:0016652">
    <property type="term" value="F:oxidoreductase activity, acting on NAD(P)H as acceptor"/>
    <property type="evidence" value="ECO:0007669"/>
    <property type="project" value="InterPro"/>
</dbReference>
<dbReference type="PANTHER" id="PTHR43827:SF3">
    <property type="entry name" value="NADP-DEPENDENT OXIDOREDUCTASE DOMAIN-CONTAINING PROTEIN"/>
    <property type="match status" value="1"/>
</dbReference>
<dbReference type="Pfam" id="PF00248">
    <property type="entry name" value="Aldo_ket_red"/>
    <property type="match status" value="1"/>
</dbReference>
<dbReference type="GO" id="GO:0016616">
    <property type="term" value="F:oxidoreductase activity, acting on the CH-OH group of donors, NAD or NADP as acceptor"/>
    <property type="evidence" value="ECO:0007669"/>
    <property type="project" value="UniProtKB-ARBA"/>
</dbReference>
<keyword evidence="3" id="KW-0560">Oxidoreductase</keyword>
<evidence type="ECO:0000256" key="5">
    <source>
        <dbReference type="PIRSR" id="PIRSR000097-2"/>
    </source>
</evidence>
<feature type="binding site" evidence="5">
    <location>
        <position position="108"/>
    </location>
    <ligand>
        <name>substrate</name>
    </ligand>
</feature>
<dbReference type="PANTHER" id="PTHR43827">
    <property type="entry name" value="2,5-DIKETO-D-GLUCONIC ACID REDUCTASE"/>
    <property type="match status" value="1"/>
</dbReference>
<evidence type="ECO:0000256" key="2">
    <source>
        <dbReference type="ARBA" id="ARBA00022857"/>
    </source>
</evidence>
<name>A0A4S4KLP1_9APHY</name>
<evidence type="ECO:0000313" key="8">
    <source>
        <dbReference type="EMBL" id="THG98637.1"/>
    </source>
</evidence>
<dbReference type="AlphaFoldDB" id="A0A4S4KLP1"/>
<evidence type="ECO:0000256" key="3">
    <source>
        <dbReference type="ARBA" id="ARBA00023002"/>
    </source>
</evidence>
<dbReference type="CDD" id="cd19120">
    <property type="entry name" value="AKR_AKR3C2-3"/>
    <property type="match status" value="1"/>
</dbReference>
<dbReference type="EMBL" id="SGPJ01000110">
    <property type="protein sequence ID" value="THG98637.1"/>
    <property type="molecule type" value="Genomic_DNA"/>
</dbReference>
<comment type="similarity">
    <text evidence="1">Belongs to the aldo/keto reductase family.</text>
</comment>
<dbReference type="InterPro" id="IPR044494">
    <property type="entry name" value="AKR3C2/3"/>
</dbReference>